<organism evidence="1">
    <name type="scientific">Anguilla anguilla</name>
    <name type="common">European freshwater eel</name>
    <name type="synonym">Muraena anguilla</name>
    <dbReference type="NCBI Taxonomy" id="7936"/>
    <lineage>
        <taxon>Eukaryota</taxon>
        <taxon>Metazoa</taxon>
        <taxon>Chordata</taxon>
        <taxon>Craniata</taxon>
        <taxon>Vertebrata</taxon>
        <taxon>Euteleostomi</taxon>
        <taxon>Actinopterygii</taxon>
        <taxon>Neopterygii</taxon>
        <taxon>Teleostei</taxon>
        <taxon>Anguilliformes</taxon>
        <taxon>Anguillidae</taxon>
        <taxon>Anguilla</taxon>
    </lineage>
</organism>
<protein>
    <submittedName>
        <fullName evidence="1">Uncharacterized protein</fullName>
    </submittedName>
</protein>
<name>A0A0E9QFM7_ANGAN</name>
<proteinExistence type="predicted"/>
<sequence>METAVPPNTHPLLNGFKNIYYHTLHKNINIFRLQKYEPTICKTNRKYIS</sequence>
<reference evidence="1" key="2">
    <citation type="journal article" date="2015" name="Fish Shellfish Immunol.">
        <title>Early steps in the European eel (Anguilla anguilla)-Vibrio vulnificus interaction in the gills: Role of the RtxA13 toxin.</title>
        <authorList>
            <person name="Callol A."/>
            <person name="Pajuelo D."/>
            <person name="Ebbesson L."/>
            <person name="Teles M."/>
            <person name="MacKenzie S."/>
            <person name="Amaro C."/>
        </authorList>
    </citation>
    <scope>NUCLEOTIDE SEQUENCE</scope>
</reference>
<reference evidence="1" key="1">
    <citation type="submission" date="2014-11" db="EMBL/GenBank/DDBJ databases">
        <authorList>
            <person name="Amaro Gonzalez C."/>
        </authorList>
    </citation>
    <scope>NUCLEOTIDE SEQUENCE</scope>
</reference>
<dbReference type="EMBL" id="GBXM01092896">
    <property type="protein sequence ID" value="JAH15681.1"/>
    <property type="molecule type" value="Transcribed_RNA"/>
</dbReference>
<evidence type="ECO:0000313" key="1">
    <source>
        <dbReference type="EMBL" id="JAH15681.1"/>
    </source>
</evidence>
<dbReference type="AlphaFoldDB" id="A0A0E9QFM7"/>
<accession>A0A0E9QFM7</accession>